<keyword evidence="2" id="KW-0547">Nucleotide-binding</keyword>
<dbReference type="PANTHER" id="PTHR43392:SF2">
    <property type="entry name" value="AAA-TYPE ATPASE FAMILY PROTEIN _ ANKYRIN REPEAT FAMILY PROTEIN"/>
    <property type="match status" value="1"/>
</dbReference>
<reference evidence="5 6" key="1">
    <citation type="submission" date="2019-02" db="EMBL/GenBank/DDBJ databases">
        <title>Paenibacillus sp. nov., isolated from surface-sterilized tissue of Thalictrum simplex L.</title>
        <authorList>
            <person name="Tuo L."/>
        </authorList>
    </citation>
    <scope>NUCLEOTIDE SEQUENCE [LARGE SCALE GENOMIC DNA]</scope>
    <source>
        <strain evidence="5 6">N2SHLJ1</strain>
    </source>
</reference>
<dbReference type="OrthoDB" id="9806903at2"/>
<dbReference type="Gene3D" id="1.10.8.60">
    <property type="match status" value="1"/>
</dbReference>
<dbReference type="Proteomes" id="UP000293142">
    <property type="component" value="Unassembled WGS sequence"/>
</dbReference>
<evidence type="ECO:0000313" key="5">
    <source>
        <dbReference type="EMBL" id="TBL80844.1"/>
    </source>
</evidence>
<evidence type="ECO:0000256" key="2">
    <source>
        <dbReference type="ARBA" id="ARBA00022741"/>
    </source>
</evidence>
<keyword evidence="3" id="KW-0067">ATP-binding</keyword>
<evidence type="ECO:0000259" key="4">
    <source>
        <dbReference type="SMART" id="SM00382"/>
    </source>
</evidence>
<dbReference type="GO" id="GO:0016887">
    <property type="term" value="F:ATP hydrolysis activity"/>
    <property type="evidence" value="ECO:0007669"/>
    <property type="project" value="InterPro"/>
</dbReference>
<comment type="caution">
    <text evidence="5">The sequence shown here is derived from an EMBL/GenBank/DDBJ whole genome shotgun (WGS) entry which is preliminary data.</text>
</comment>
<dbReference type="GO" id="GO:0005524">
    <property type="term" value="F:ATP binding"/>
    <property type="evidence" value="ECO:0007669"/>
    <property type="project" value="UniProtKB-KW"/>
</dbReference>
<dbReference type="EMBL" id="SIRE01000004">
    <property type="protein sequence ID" value="TBL80844.1"/>
    <property type="molecule type" value="Genomic_DNA"/>
</dbReference>
<dbReference type="SUPFAM" id="SSF52540">
    <property type="entry name" value="P-loop containing nucleoside triphosphate hydrolases"/>
    <property type="match status" value="1"/>
</dbReference>
<dbReference type="Pfam" id="PF00004">
    <property type="entry name" value="AAA"/>
    <property type="match status" value="1"/>
</dbReference>
<comment type="similarity">
    <text evidence="1">Belongs to the CbxX/CfxQ family.</text>
</comment>
<gene>
    <name evidence="5" type="ORF">EYB31_06400</name>
</gene>
<protein>
    <submittedName>
        <fullName evidence="5">AAA family ATPase</fullName>
    </submittedName>
</protein>
<evidence type="ECO:0000256" key="1">
    <source>
        <dbReference type="ARBA" id="ARBA00010378"/>
    </source>
</evidence>
<accession>A0A4Q9DUY9</accession>
<dbReference type="Gene3D" id="3.40.50.300">
    <property type="entry name" value="P-loop containing nucleotide triphosphate hydrolases"/>
    <property type="match status" value="1"/>
</dbReference>
<dbReference type="FunFam" id="3.40.50.300:FF:000216">
    <property type="entry name" value="Type VII secretion ATPase EccA"/>
    <property type="match status" value="1"/>
</dbReference>
<dbReference type="PANTHER" id="PTHR43392">
    <property type="entry name" value="AAA-TYPE ATPASE FAMILY PROTEIN / ANKYRIN REPEAT FAMILY PROTEIN"/>
    <property type="match status" value="1"/>
</dbReference>
<keyword evidence="6" id="KW-1185">Reference proteome</keyword>
<dbReference type="RefSeq" id="WP_131012448.1">
    <property type="nucleotide sequence ID" value="NZ_SIRE01000004.1"/>
</dbReference>
<sequence length="619" mass="70011">MLRITSAKKMSARLSEGDIMQYIPVPELPYDKLKADFAIADHLASIDKLDLKGAGSVLIKCHYAEDGLLAAGYLFKKYIAEVACAKEQAQEDCCDEEEEFPMDLDDEDEDGEEEVTSESILYRRDDLAYLPVIPAVEFSCAFMRNPPFGMGFGAFNTRMEGEVKAKEPYWKTGDYPLIVEDHDGMHLNSKDPFEYFEQSGRFLIYILVTRPERESHFGSFGNVAFFEKSVLFETNMEYCVLERPTVQYYGKVLGDIAKAKGYKLTRSLNRTKLIRELMDYRGMSFRSSVDIETFVSKAIGKKRDDSRTITQADFDSSLIAKDIRKKNETSGKAKDAKSELDRLIGMGDVKAQLNRLLKRLSFDKQRRNSGYPTSDSHAAAVFMGSPGTAKTTVARIFGRMLCEANVLANDTFKEVSRKDLVGMYVGWTAPTVAKVFEEAKGGTIFIDEAYSLMSEGKADGYSDEALSEIIRQMENNPDTLVIFAGYGDPMRRFIQHANPGMRSRLTNVIEFKDYSVDELCEMFAYFTNKEDYVLENAATAYETIRCFVNGIRTIRSENMGNGRLIRKLFKSAVGYMAEREDNDLRTLKTADMEKAAEELLGAERNIFNGAREKSRIGFH</sequence>
<evidence type="ECO:0000313" key="6">
    <source>
        <dbReference type="Proteomes" id="UP000293142"/>
    </source>
</evidence>
<dbReference type="InterPro" id="IPR003959">
    <property type="entry name" value="ATPase_AAA_core"/>
</dbReference>
<proteinExistence type="inferred from homology"/>
<dbReference type="SMART" id="SM00382">
    <property type="entry name" value="AAA"/>
    <property type="match status" value="1"/>
</dbReference>
<organism evidence="5 6">
    <name type="scientific">Paenibacillus thalictri</name>
    <dbReference type="NCBI Taxonomy" id="2527873"/>
    <lineage>
        <taxon>Bacteria</taxon>
        <taxon>Bacillati</taxon>
        <taxon>Bacillota</taxon>
        <taxon>Bacilli</taxon>
        <taxon>Bacillales</taxon>
        <taxon>Paenibacillaceae</taxon>
        <taxon>Paenibacillus</taxon>
    </lineage>
</organism>
<dbReference type="InterPro" id="IPR003593">
    <property type="entry name" value="AAA+_ATPase"/>
</dbReference>
<dbReference type="PRINTS" id="PR00819">
    <property type="entry name" value="CBXCFQXSUPER"/>
</dbReference>
<name>A0A4Q9DUY9_9BACL</name>
<evidence type="ECO:0000256" key="3">
    <source>
        <dbReference type="ARBA" id="ARBA00022840"/>
    </source>
</evidence>
<dbReference type="InterPro" id="IPR050773">
    <property type="entry name" value="CbxX/CfxQ_RuBisCO_ESX"/>
</dbReference>
<dbReference type="InterPro" id="IPR027417">
    <property type="entry name" value="P-loop_NTPase"/>
</dbReference>
<dbReference type="AlphaFoldDB" id="A0A4Q9DUY9"/>
<feature type="domain" description="AAA+ ATPase" evidence="4">
    <location>
        <begin position="376"/>
        <end position="515"/>
    </location>
</feature>
<dbReference type="CDD" id="cd00009">
    <property type="entry name" value="AAA"/>
    <property type="match status" value="1"/>
</dbReference>
<dbReference type="InterPro" id="IPR000641">
    <property type="entry name" value="CbxX/CfxQ"/>
</dbReference>